<accession>A0ABR2WPD4</accession>
<comment type="caution">
    <text evidence="3">The sequence shown here is derived from an EMBL/GenBank/DDBJ whole genome shotgun (WGS) entry which is preliminary data.</text>
</comment>
<proteinExistence type="predicted"/>
<organism evidence="3 4">
    <name type="scientific">Basidiobolus ranarum</name>
    <dbReference type="NCBI Taxonomy" id="34480"/>
    <lineage>
        <taxon>Eukaryota</taxon>
        <taxon>Fungi</taxon>
        <taxon>Fungi incertae sedis</taxon>
        <taxon>Zoopagomycota</taxon>
        <taxon>Entomophthoromycotina</taxon>
        <taxon>Basidiobolomycetes</taxon>
        <taxon>Basidiobolales</taxon>
        <taxon>Basidiobolaceae</taxon>
        <taxon>Basidiobolus</taxon>
    </lineage>
</organism>
<dbReference type="EMBL" id="JASJQH010000670">
    <property type="protein sequence ID" value="KAK9763329.1"/>
    <property type="molecule type" value="Genomic_DNA"/>
</dbReference>
<evidence type="ECO:0000313" key="4">
    <source>
        <dbReference type="Proteomes" id="UP001479436"/>
    </source>
</evidence>
<feature type="region of interest" description="Disordered" evidence="2">
    <location>
        <begin position="83"/>
        <end position="108"/>
    </location>
</feature>
<protein>
    <submittedName>
        <fullName evidence="3">Uncharacterized protein</fullName>
    </submittedName>
</protein>
<feature type="compositionally biased region" description="Low complexity" evidence="2">
    <location>
        <begin position="83"/>
        <end position="101"/>
    </location>
</feature>
<reference evidence="3 4" key="1">
    <citation type="submission" date="2023-04" db="EMBL/GenBank/DDBJ databases">
        <title>Genome of Basidiobolus ranarum AG-B5.</title>
        <authorList>
            <person name="Stajich J.E."/>
            <person name="Carter-House D."/>
            <person name="Gryganskyi A."/>
        </authorList>
    </citation>
    <scope>NUCLEOTIDE SEQUENCE [LARGE SCALE GENOMIC DNA]</scope>
    <source>
        <strain evidence="3 4">AG-B5</strain>
    </source>
</reference>
<evidence type="ECO:0000313" key="3">
    <source>
        <dbReference type="EMBL" id="KAK9763329.1"/>
    </source>
</evidence>
<keyword evidence="1" id="KW-0175">Coiled coil</keyword>
<keyword evidence="4" id="KW-1185">Reference proteome</keyword>
<gene>
    <name evidence="3" type="ORF">K7432_010099</name>
</gene>
<feature type="coiled-coil region" evidence="1">
    <location>
        <begin position="200"/>
        <end position="262"/>
    </location>
</feature>
<dbReference type="Proteomes" id="UP001479436">
    <property type="component" value="Unassembled WGS sequence"/>
</dbReference>
<sequence>MTKKPNFNSVFTKFLYETFPGDKSKPKDRNSTHEMRDQDIEGLYYSRHHETRARMDPTLEYSNNLPPNMLNSEIHRGYDDHFSSYSSSSSTSTTTTLSPPTVRDHGSKRYSIDSKLRESELSHKPVVDAKCLETYLSQIIHLEKEKRQIMLDRKTWKKRCIRAETEQTTQALEFEDKAQRLKERYHLDLEKLRSLHQERCEDLSSQVAQLTQITQAYKNQLLEHGIEPTSLSSDNNTLDEDRKFIEKRYKKVRQGRKQVQEEEQELDPTVEYLIQALGYEFNSQRVEMCQDSLEQTKLQNELGRKLELVTSVRKIRTRAGRFEPKPSNNYEPRGAIAKEPKPFTHSMLDDKKPTWGVPRIPSLTGFGHTGSFGRASLSRANIQHMYYQPPRSQSRNLSFVRERL</sequence>
<name>A0ABR2WPD4_9FUNG</name>
<evidence type="ECO:0000256" key="2">
    <source>
        <dbReference type="SAM" id="MobiDB-lite"/>
    </source>
</evidence>
<evidence type="ECO:0000256" key="1">
    <source>
        <dbReference type="SAM" id="Coils"/>
    </source>
</evidence>